<protein>
    <submittedName>
        <fullName evidence="1">Uncharacterized protein</fullName>
    </submittedName>
</protein>
<dbReference type="CDD" id="cd20691">
    <property type="entry name" value="CdiI_EC536-like"/>
    <property type="match status" value="1"/>
</dbReference>
<dbReference type="EMBL" id="QJJK01000007">
    <property type="protein sequence ID" value="PXW56975.1"/>
    <property type="molecule type" value="Genomic_DNA"/>
</dbReference>
<dbReference type="InterPro" id="IPR040547">
    <property type="entry name" value="CdiI"/>
</dbReference>
<dbReference type="AlphaFoldDB" id="A0A2V3U2L4"/>
<name>A0A2V3U2L4_9HYPH</name>
<keyword evidence="2" id="KW-1185">Reference proteome</keyword>
<evidence type="ECO:0000313" key="1">
    <source>
        <dbReference type="EMBL" id="PXW56975.1"/>
    </source>
</evidence>
<comment type="caution">
    <text evidence="1">The sequence shown here is derived from an EMBL/GenBank/DDBJ whole genome shotgun (WGS) entry which is preliminary data.</text>
</comment>
<dbReference type="Proteomes" id="UP000248021">
    <property type="component" value="Unassembled WGS sequence"/>
</dbReference>
<gene>
    <name evidence="1" type="ORF">C7450_10712</name>
</gene>
<reference evidence="1 2" key="1">
    <citation type="submission" date="2018-05" db="EMBL/GenBank/DDBJ databases">
        <title>Genomic Encyclopedia of Type Strains, Phase IV (KMG-IV): sequencing the most valuable type-strain genomes for metagenomic binning, comparative biology and taxonomic classification.</title>
        <authorList>
            <person name="Goeker M."/>
        </authorList>
    </citation>
    <scope>NUCLEOTIDE SEQUENCE [LARGE SCALE GENOMIC DNA]</scope>
    <source>
        <strain evidence="1 2">DSM 6462</strain>
    </source>
</reference>
<dbReference type="Pfam" id="PF18616">
    <property type="entry name" value="CdiI_3"/>
    <property type="match status" value="1"/>
</dbReference>
<sequence>MKRKEKPHIVDHRTRSLEDLENDRWGEPTFGSSVVQRVHAARTKPIRDLTAGELRLLISQKVGLPYLVPLALEKLDADPLTWGSFYEGDLLAAVLALPPETVARHSGWRERIDQIAQRYFEEINRLEGSASLRDDMRSRYDRFKNGR</sequence>
<proteinExistence type="predicted"/>
<accession>A0A2V3U2L4</accession>
<evidence type="ECO:0000313" key="2">
    <source>
        <dbReference type="Proteomes" id="UP000248021"/>
    </source>
</evidence>
<organism evidence="1 2">
    <name type="scientific">Chelatococcus asaccharovorans</name>
    <dbReference type="NCBI Taxonomy" id="28210"/>
    <lineage>
        <taxon>Bacteria</taxon>
        <taxon>Pseudomonadati</taxon>
        <taxon>Pseudomonadota</taxon>
        <taxon>Alphaproteobacteria</taxon>
        <taxon>Hyphomicrobiales</taxon>
        <taxon>Chelatococcaceae</taxon>
        <taxon>Chelatococcus</taxon>
    </lineage>
</organism>